<dbReference type="InterPro" id="IPR026960">
    <property type="entry name" value="RVT-Znf"/>
</dbReference>
<protein>
    <recommendedName>
        <fullName evidence="1">Reverse transcriptase zinc-binding domain-containing protein</fullName>
    </recommendedName>
</protein>
<sequence>MHYVKWESIAKPKSAGWLGIYQFDTWQKVLIAKLAAQFYTKHESLWVPFFQAKYGNRQPTFSFKRGDSYIWQLFCQSGDLIIDKMKRKIGSGLTCSVLHDSWIINFPLSRWPTFINVMLEMPNQVSDFLLDNQWNEPKLSLFFGASLVQRIISLPRLSRSASDPWVWLSTETSNLPTTLMYNDLFPSASSSITWIWKLKSQPRFQTFLWRLYQNSLPTFAWLPSRGLSGSVNCPWGCADSEDLTHIFCECPFAKQVFAYLHTFLPTFSPQVSSINLMSLPATISALLQLMGSSILRNRHCLCTHCIAAALYFIWQARNNKVHGQPFHSPRVIAINSIYQHTSKHFSSFENWDSISLLGCNDPSISWNPPPQH</sequence>
<evidence type="ECO:0000313" key="3">
    <source>
        <dbReference type="Proteomes" id="UP000236161"/>
    </source>
</evidence>
<dbReference type="Proteomes" id="UP000236161">
    <property type="component" value="Unassembled WGS sequence"/>
</dbReference>
<dbReference type="PANTHER" id="PTHR33116">
    <property type="entry name" value="REVERSE TRANSCRIPTASE ZINC-BINDING DOMAIN-CONTAINING PROTEIN-RELATED-RELATED"/>
    <property type="match status" value="1"/>
</dbReference>
<accession>A0A2I0A6V4</accession>
<evidence type="ECO:0000313" key="2">
    <source>
        <dbReference type="EMBL" id="PKA51276.1"/>
    </source>
</evidence>
<proteinExistence type="predicted"/>
<dbReference type="PANTHER" id="PTHR33116:SF78">
    <property type="entry name" value="OS12G0587133 PROTEIN"/>
    <property type="match status" value="1"/>
</dbReference>
<dbReference type="Pfam" id="PF13966">
    <property type="entry name" value="zf-RVT"/>
    <property type="match status" value="1"/>
</dbReference>
<dbReference type="STRING" id="1088818.A0A2I0A6V4"/>
<evidence type="ECO:0000259" key="1">
    <source>
        <dbReference type="Pfam" id="PF13966"/>
    </source>
</evidence>
<name>A0A2I0A6V4_9ASPA</name>
<organism evidence="2 3">
    <name type="scientific">Apostasia shenzhenica</name>
    <dbReference type="NCBI Taxonomy" id="1088818"/>
    <lineage>
        <taxon>Eukaryota</taxon>
        <taxon>Viridiplantae</taxon>
        <taxon>Streptophyta</taxon>
        <taxon>Embryophyta</taxon>
        <taxon>Tracheophyta</taxon>
        <taxon>Spermatophyta</taxon>
        <taxon>Magnoliopsida</taxon>
        <taxon>Liliopsida</taxon>
        <taxon>Asparagales</taxon>
        <taxon>Orchidaceae</taxon>
        <taxon>Apostasioideae</taxon>
        <taxon>Apostasia</taxon>
    </lineage>
</organism>
<keyword evidence="3" id="KW-1185">Reference proteome</keyword>
<dbReference type="OrthoDB" id="687314at2759"/>
<reference evidence="2 3" key="1">
    <citation type="journal article" date="2017" name="Nature">
        <title>The Apostasia genome and the evolution of orchids.</title>
        <authorList>
            <person name="Zhang G.Q."/>
            <person name="Liu K.W."/>
            <person name="Li Z."/>
            <person name="Lohaus R."/>
            <person name="Hsiao Y.Y."/>
            <person name="Niu S.C."/>
            <person name="Wang J.Y."/>
            <person name="Lin Y.C."/>
            <person name="Xu Q."/>
            <person name="Chen L.J."/>
            <person name="Yoshida K."/>
            <person name="Fujiwara S."/>
            <person name="Wang Z.W."/>
            <person name="Zhang Y.Q."/>
            <person name="Mitsuda N."/>
            <person name="Wang M."/>
            <person name="Liu G.H."/>
            <person name="Pecoraro L."/>
            <person name="Huang H.X."/>
            <person name="Xiao X.J."/>
            <person name="Lin M."/>
            <person name="Wu X.Y."/>
            <person name="Wu W.L."/>
            <person name="Chen Y.Y."/>
            <person name="Chang S.B."/>
            <person name="Sakamoto S."/>
            <person name="Ohme-Takagi M."/>
            <person name="Yagi M."/>
            <person name="Zeng S.J."/>
            <person name="Shen C.Y."/>
            <person name="Yeh C.M."/>
            <person name="Luo Y.B."/>
            <person name="Tsai W.C."/>
            <person name="Van de Peer Y."/>
            <person name="Liu Z.J."/>
        </authorList>
    </citation>
    <scope>NUCLEOTIDE SEQUENCE [LARGE SCALE GENOMIC DNA]</scope>
    <source>
        <strain evidence="3">cv. Shenzhen</strain>
        <tissue evidence="2">Stem</tissue>
    </source>
</reference>
<gene>
    <name evidence="2" type="ORF">AXF42_Ash010716</name>
</gene>
<dbReference type="AlphaFoldDB" id="A0A2I0A6V4"/>
<dbReference type="EMBL" id="KZ452014">
    <property type="protein sequence ID" value="PKA51276.1"/>
    <property type="molecule type" value="Genomic_DNA"/>
</dbReference>
<feature type="domain" description="Reverse transcriptase zinc-binding" evidence="1">
    <location>
        <begin position="180"/>
        <end position="256"/>
    </location>
</feature>